<dbReference type="Proteomes" id="UP000830395">
    <property type="component" value="Chromosome 28"/>
</dbReference>
<proteinExistence type="predicted"/>
<accession>A0ACC5ZMD1</accession>
<comment type="caution">
    <text evidence="1">The sequence shown here is derived from an EMBL/GenBank/DDBJ whole genome shotgun (WGS) entry which is preliminary data.</text>
</comment>
<gene>
    <name evidence="1" type="ORF">PDJAM_G00171600</name>
</gene>
<sequence length="117" mass="13121">MTRRRRFLYPNTLTGSTFGFFYCSTSFFFSSCTLLFHKRLQKSGCYGRTGDCGSPAEEMTAFRLLGPASVASADLLLFTCHQKAESAPPCPRRVQRTAALKHRTNIPLQSLMPPPEH</sequence>
<evidence type="ECO:0000313" key="1">
    <source>
        <dbReference type="EMBL" id="MCJ8749040.1"/>
    </source>
</evidence>
<reference evidence="1" key="1">
    <citation type="submission" date="2020-02" db="EMBL/GenBank/DDBJ databases">
        <title>Genome sequencing of the panga catfish, Pangasius djambal.</title>
        <authorList>
            <person name="Wen M."/>
            <person name="Zahm M."/>
            <person name="Roques C."/>
            <person name="Cabau C."/>
            <person name="Klopp C."/>
            <person name="Donnadieu C."/>
            <person name="Jouanno E."/>
            <person name="Avarre J.-C."/>
            <person name="Campet M."/>
            <person name="Ha T."/>
            <person name="Dugue R."/>
            <person name="Lampietro C."/>
            <person name="Louis A."/>
            <person name="Herpin A."/>
            <person name="Echchiki A."/>
            <person name="Berthelot C."/>
            <person name="Parey E."/>
            <person name="Roest-Crollius H."/>
            <person name="Braasch I."/>
            <person name="Postlethwait J.H."/>
            <person name="Bobe J."/>
            <person name="Montfort J."/>
            <person name="Bouchez O."/>
            <person name="Begum T."/>
            <person name="Schartl M."/>
            <person name="Gustiano R."/>
            <person name="Guiguen Y."/>
        </authorList>
    </citation>
    <scope>NUCLEOTIDE SEQUENCE</scope>
    <source>
        <strain evidence="1">Pdj_M5554</strain>
    </source>
</reference>
<protein>
    <submittedName>
        <fullName evidence="1">Uncharacterized protein</fullName>
    </submittedName>
</protein>
<keyword evidence="2" id="KW-1185">Reference proteome</keyword>
<evidence type="ECO:0000313" key="2">
    <source>
        <dbReference type="Proteomes" id="UP000830395"/>
    </source>
</evidence>
<organism evidence="1 2">
    <name type="scientific">Pangasius djambal</name>
    <dbReference type="NCBI Taxonomy" id="1691987"/>
    <lineage>
        <taxon>Eukaryota</taxon>
        <taxon>Metazoa</taxon>
        <taxon>Chordata</taxon>
        <taxon>Craniata</taxon>
        <taxon>Vertebrata</taxon>
        <taxon>Euteleostomi</taxon>
        <taxon>Actinopterygii</taxon>
        <taxon>Neopterygii</taxon>
        <taxon>Teleostei</taxon>
        <taxon>Ostariophysi</taxon>
        <taxon>Siluriformes</taxon>
        <taxon>Pangasiidae</taxon>
        <taxon>Pangasius</taxon>
    </lineage>
</organism>
<dbReference type="EMBL" id="CM041002">
    <property type="protein sequence ID" value="MCJ8749040.1"/>
    <property type="molecule type" value="Genomic_DNA"/>
</dbReference>
<name>A0ACC5ZMD1_9TELE</name>